<evidence type="ECO:0000313" key="3">
    <source>
        <dbReference type="Proteomes" id="UP000184932"/>
    </source>
</evidence>
<dbReference type="STRING" id="1217970.SAMN05444002_3075"/>
<evidence type="ECO:0000256" key="1">
    <source>
        <dbReference type="SAM" id="Phobius"/>
    </source>
</evidence>
<keyword evidence="1" id="KW-0812">Transmembrane</keyword>
<name>A0A1N6H4N2_9RHOB</name>
<gene>
    <name evidence="2" type="ORF">SAMN05444002_3075</name>
</gene>
<dbReference type="EMBL" id="FSRL01000001">
    <property type="protein sequence ID" value="SIO14719.1"/>
    <property type="molecule type" value="Genomic_DNA"/>
</dbReference>
<evidence type="ECO:0000313" key="2">
    <source>
        <dbReference type="EMBL" id="SIO14719.1"/>
    </source>
</evidence>
<reference evidence="3" key="1">
    <citation type="submission" date="2016-11" db="EMBL/GenBank/DDBJ databases">
        <authorList>
            <person name="Varghese N."/>
            <person name="Submissions S."/>
        </authorList>
    </citation>
    <scope>NUCLEOTIDE SEQUENCE [LARGE SCALE GENOMIC DNA]</scope>
    <source>
        <strain evidence="3">DSM 29440</strain>
    </source>
</reference>
<keyword evidence="3" id="KW-1185">Reference proteome</keyword>
<sequence>MVRKIHALPSEYGARPLAPDFMAGIAWLNWLTIVLALSLLYRVILLPTRTVGFAAYAGLCYWLTLPLDTVTDIPVWQIGGPLTCWRGSASSRTTRWGARRSSSSRMCSSC</sequence>
<accession>A0A1N6H4N2</accession>
<organism evidence="2 3">
    <name type="scientific">Vannielia litorea</name>
    <dbReference type="NCBI Taxonomy" id="1217970"/>
    <lineage>
        <taxon>Bacteria</taxon>
        <taxon>Pseudomonadati</taxon>
        <taxon>Pseudomonadota</taxon>
        <taxon>Alphaproteobacteria</taxon>
        <taxon>Rhodobacterales</taxon>
        <taxon>Paracoccaceae</taxon>
        <taxon>Vannielia</taxon>
    </lineage>
</organism>
<dbReference type="Proteomes" id="UP000184932">
    <property type="component" value="Unassembled WGS sequence"/>
</dbReference>
<protein>
    <submittedName>
        <fullName evidence="2">Uncharacterized protein</fullName>
    </submittedName>
</protein>
<dbReference type="AlphaFoldDB" id="A0A1N6H4N2"/>
<feature type="transmembrane region" description="Helical" evidence="1">
    <location>
        <begin position="21"/>
        <end position="41"/>
    </location>
</feature>
<proteinExistence type="predicted"/>
<keyword evidence="1" id="KW-1133">Transmembrane helix</keyword>
<keyword evidence="1" id="KW-0472">Membrane</keyword>